<dbReference type="Proteomes" id="UP000483820">
    <property type="component" value="Chromosome X"/>
</dbReference>
<dbReference type="EMBL" id="WUAV01000006">
    <property type="protein sequence ID" value="KAF1747590.1"/>
    <property type="molecule type" value="Genomic_DNA"/>
</dbReference>
<evidence type="ECO:0000313" key="5">
    <source>
        <dbReference type="Proteomes" id="UP000483820"/>
    </source>
</evidence>
<feature type="compositionally biased region" description="Low complexity" evidence="1">
    <location>
        <begin position="235"/>
        <end position="247"/>
    </location>
</feature>
<dbReference type="InterPro" id="IPR002035">
    <property type="entry name" value="VWF_A"/>
</dbReference>
<comment type="caution">
    <text evidence="4">The sequence shown here is derived from an EMBL/GenBank/DDBJ whole genome shotgun (WGS) entry which is preliminary data.</text>
</comment>
<dbReference type="PANTHER" id="PTHR47324:SF1">
    <property type="entry name" value="EGF-LIKE DOMAIN-CONTAINING PROTEIN-RELATED"/>
    <property type="match status" value="1"/>
</dbReference>
<evidence type="ECO:0000259" key="3">
    <source>
        <dbReference type="PROSITE" id="PS50234"/>
    </source>
</evidence>
<accession>A0A6A5FY46</accession>
<feature type="domain" description="VWFA" evidence="3">
    <location>
        <begin position="24"/>
        <end position="205"/>
    </location>
</feature>
<feature type="domain" description="VWFA" evidence="3">
    <location>
        <begin position="267"/>
        <end position="450"/>
    </location>
</feature>
<keyword evidence="2" id="KW-0732">Signal</keyword>
<proteinExistence type="predicted"/>
<dbReference type="Gene3D" id="3.40.50.410">
    <property type="entry name" value="von Willebrand factor, type A domain"/>
    <property type="match status" value="2"/>
</dbReference>
<feature type="region of interest" description="Disordered" evidence="1">
    <location>
        <begin position="234"/>
        <end position="256"/>
    </location>
</feature>
<dbReference type="RefSeq" id="XP_053579262.1">
    <property type="nucleotide sequence ID" value="XM_053735696.1"/>
</dbReference>
<feature type="signal peptide" evidence="2">
    <location>
        <begin position="1"/>
        <end position="16"/>
    </location>
</feature>
<dbReference type="SMART" id="SM00327">
    <property type="entry name" value="VWA"/>
    <property type="match status" value="2"/>
</dbReference>
<dbReference type="InterPro" id="IPR036465">
    <property type="entry name" value="vWFA_dom_sf"/>
</dbReference>
<dbReference type="Pfam" id="PF00092">
    <property type="entry name" value="VWA"/>
    <property type="match status" value="2"/>
</dbReference>
<name>A0A6A5FY46_CAERE</name>
<organism evidence="4 5">
    <name type="scientific">Caenorhabditis remanei</name>
    <name type="common">Caenorhabditis vulgaris</name>
    <dbReference type="NCBI Taxonomy" id="31234"/>
    <lineage>
        <taxon>Eukaryota</taxon>
        <taxon>Metazoa</taxon>
        <taxon>Ecdysozoa</taxon>
        <taxon>Nematoda</taxon>
        <taxon>Chromadorea</taxon>
        <taxon>Rhabditida</taxon>
        <taxon>Rhabditina</taxon>
        <taxon>Rhabditomorpha</taxon>
        <taxon>Rhabditoidea</taxon>
        <taxon>Rhabditidae</taxon>
        <taxon>Peloderinae</taxon>
        <taxon>Caenorhabditis</taxon>
    </lineage>
</organism>
<evidence type="ECO:0000256" key="2">
    <source>
        <dbReference type="SAM" id="SignalP"/>
    </source>
</evidence>
<protein>
    <recommendedName>
        <fullName evidence="3">VWFA domain-containing protein</fullName>
    </recommendedName>
</protein>
<dbReference type="SUPFAM" id="SSF53300">
    <property type="entry name" value="vWA-like"/>
    <property type="match status" value="2"/>
</dbReference>
<evidence type="ECO:0000256" key="1">
    <source>
        <dbReference type="SAM" id="MobiDB-lite"/>
    </source>
</evidence>
<gene>
    <name evidence="4" type="ORF">GCK72_024055</name>
</gene>
<reference evidence="4 5" key="1">
    <citation type="submission" date="2019-12" db="EMBL/GenBank/DDBJ databases">
        <title>Chromosome-level assembly of the Caenorhabditis remanei genome.</title>
        <authorList>
            <person name="Teterina A.A."/>
            <person name="Willis J.H."/>
            <person name="Phillips P.C."/>
        </authorList>
    </citation>
    <scope>NUCLEOTIDE SEQUENCE [LARGE SCALE GENOMIC DNA]</scope>
    <source>
        <strain evidence="4 5">PX506</strain>
        <tissue evidence="4">Whole organism</tissue>
    </source>
</reference>
<dbReference type="GeneID" id="78777768"/>
<dbReference type="PANTHER" id="PTHR47324">
    <property type="entry name" value="PROTEIN IRG-7-RELATED"/>
    <property type="match status" value="1"/>
</dbReference>
<dbReference type="AlphaFoldDB" id="A0A6A5FY46"/>
<dbReference type="KEGG" id="crq:GCK72_024055"/>
<feature type="chain" id="PRO_5025681008" description="VWFA domain-containing protein" evidence="2">
    <location>
        <begin position="17"/>
        <end position="468"/>
    </location>
</feature>
<dbReference type="CTD" id="78777768"/>
<sequence length="468" mass="50223">MKTVVFLATLASIVFAAEQDLKFDVVFLIDSSKSSKPSYDLLTGFVQSLMKPYNVGLNGARVGLIAVAGTLEDQAPPAAELNSITSQNVLRSYLKLLKGNYDDFDIVGQCLTFDLKEVTSSDFISSGYRSEIQNHLLVYLTTSTAFDVDPVPTAEEILNSHRYGILTVGFGNDVDHQKLRIISGGSSCSFTASNSTGLDHLIKPIQRHIMNADANGGQYCNKKSHGTMAPTTLATQQTQGPNTQPPQTHSPVTALPSLSPSSALQFDIVFLIDGSRSAKDSFDFLTKFIQTIMVSFNVGLNGARVGLSVVAPDLEDQAPPAALLNSISSQSSLNSNLALLKDNYADFDHPGQVLTYNLQVVTSNDYMSATAGYRSNINNHVLVYITTTTAFYTDPTPSAQTIIAQKQYGIITVGYGAGFDNGKLQTISGGAACSFTATDFATLNNQIKPIQQLIINANTNGGNYCKSN</sequence>
<dbReference type="InterPro" id="IPR053295">
    <property type="entry name" value="Innate_immunity_reg"/>
</dbReference>
<evidence type="ECO:0000313" key="4">
    <source>
        <dbReference type="EMBL" id="KAF1747590.1"/>
    </source>
</evidence>
<dbReference type="PROSITE" id="PS50234">
    <property type="entry name" value="VWFA"/>
    <property type="match status" value="2"/>
</dbReference>